<evidence type="ECO:0000313" key="3">
    <source>
        <dbReference type="Proteomes" id="UP000645966"/>
    </source>
</evidence>
<evidence type="ECO:0000313" key="2">
    <source>
        <dbReference type="EMBL" id="MBI8988253.1"/>
    </source>
</evidence>
<feature type="coiled-coil region" evidence="1">
    <location>
        <begin position="287"/>
        <end position="335"/>
    </location>
</feature>
<sequence length="521" mass="58991">MSILSRCLWQTTISQEIGESLLDDALIKISPWAFDNKNLEEILDTGEWSFQRLMSGKSATRRIVCNRIDEYNGVIVNVEDTDNNNDLWGVSIRIHIEESTCYFWIDNTLESNNPNRFLKLGRPRAVSDLLQLGNSPSFGNGEILTCPETITTKNFQPFLERLQSNERLLPLIAITCPYSGFDQGASTFAEKLATRVTGFATVATITPEAQEFLRESLPDGLGVWGGSIRVYGTGPLDASYKHRLYSLPELSERLADSIVYRTAMFSTRRYPPEPLRIFDRKITSMRQGGENAEVVRLQEEIDNLKLELEILQDEYNESEADLNSTRGKLERTRRQLRQYSAIEETESPADNDPPDEVSGWDEAIEYCQRYLSDRISLPLEAIKEREILESTPTAIAWGNALWRGLSSLHAYCEDQVNGKCNGGFYQWCISSGRWNYSNKKLAMRESTTVRNNDTLRSARMFPCSSSLDPSGRILMEAHLKISEGGGSLAPRVYFFDDSRGPTKKIHVGMIGPHYLTPNTRS</sequence>
<organism evidence="2 3">
    <name type="scientific">Corynebacterium meridianum</name>
    <dbReference type="NCBI Taxonomy" id="2765363"/>
    <lineage>
        <taxon>Bacteria</taxon>
        <taxon>Bacillati</taxon>
        <taxon>Actinomycetota</taxon>
        <taxon>Actinomycetes</taxon>
        <taxon>Mycobacteriales</taxon>
        <taxon>Corynebacteriaceae</taxon>
        <taxon>Corynebacterium</taxon>
    </lineage>
</organism>
<dbReference type="RefSeq" id="WP_198737317.1">
    <property type="nucleotide sequence ID" value="NZ_JAEIOS010000009.1"/>
</dbReference>
<protein>
    <submittedName>
        <fullName evidence="2">Uncharacterized protein</fullName>
    </submittedName>
</protein>
<dbReference type="EMBL" id="JAEIOS010000009">
    <property type="protein sequence ID" value="MBI8988253.1"/>
    <property type="molecule type" value="Genomic_DNA"/>
</dbReference>
<name>A0A934M9N5_9CORY</name>
<keyword evidence="3" id="KW-1185">Reference proteome</keyword>
<keyword evidence="1" id="KW-0175">Coiled coil</keyword>
<comment type="caution">
    <text evidence="2">The sequence shown here is derived from an EMBL/GenBank/DDBJ whole genome shotgun (WGS) entry which is preliminary data.</text>
</comment>
<dbReference type="Proteomes" id="UP000645966">
    <property type="component" value="Unassembled WGS sequence"/>
</dbReference>
<reference evidence="2" key="1">
    <citation type="submission" date="2020-12" db="EMBL/GenBank/DDBJ databases">
        <title>Genome public.</title>
        <authorList>
            <person name="Sun Q."/>
        </authorList>
    </citation>
    <scope>NUCLEOTIDE SEQUENCE</scope>
    <source>
        <strain evidence="2">CCM 8863</strain>
    </source>
</reference>
<evidence type="ECO:0000256" key="1">
    <source>
        <dbReference type="SAM" id="Coils"/>
    </source>
</evidence>
<gene>
    <name evidence="2" type="ORF">JDV75_00530</name>
</gene>
<accession>A0A934M9N5</accession>
<dbReference type="AlphaFoldDB" id="A0A934M9N5"/>
<proteinExistence type="predicted"/>